<evidence type="ECO:0000313" key="1">
    <source>
        <dbReference type="EMBL" id="NXP43071.1"/>
    </source>
</evidence>
<sequence length="94" mass="10588">IVMAILTSACPLNPRQKGFTCVLGCSKNLKLPQLLVKHCKREKCELGIVFVDIAKTFDTVSHQHIITGLRQRGVDPHVIHLVSEMYKNITTYID</sequence>
<comment type="caution">
    <text evidence="1">The sequence shown here is derived from an EMBL/GenBank/DDBJ whole genome shotgun (WGS) entry which is preliminary data.</text>
</comment>
<proteinExistence type="predicted"/>
<feature type="non-terminal residue" evidence="1">
    <location>
        <position position="94"/>
    </location>
</feature>
<dbReference type="Proteomes" id="UP000524007">
    <property type="component" value="Unassembled WGS sequence"/>
</dbReference>
<gene>
    <name evidence="1" type="primary">Po21</name>
    <name evidence="1" type="ORF">LEILUT_R15175</name>
</gene>
<evidence type="ECO:0000313" key="2">
    <source>
        <dbReference type="Proteomes" id="UP000524007"/>
    </source>
</evidence>
<protein>
    <submittedName>
        <fullName evidence="1">PO21 protein</fullName>
    </submittedName>
</protein>
<dbReference type="EMBL" id="VXBY01009208">
    <property type="protein sequence ID" value="NXP43071.1"/>
    <property type="molecule type" value="Genomic_DNA"/>
</dbReference>
<name>A0A7L2A7D2_LEILU</name>
<organism evidence="1 2">
    <name type="scientific">Leiothrix lutea</name>
    <name type="common">Red-billed leiothrix</name>
    <name type="synonym">Sylvia lutea</name>
    <dbReference type="NCBI Taxonomy" id="36275"/>
    <lineage>
        <taxon>Eukaryota</taxon>
        <taxon>Metazoa</taxon>
        <taxon>Chordata</taxon>
        <taxon>Craniata</taxon>
        <taxon>Vertebrata</taxon>
        <taxon>Euteleostomi</taxon>
        <taxon>Archelosauria</taxon>
        <taxon>Archosauria</taxon>
        <taxon>Dinosauria</taxon>
        <taxon>Saurischia</taxon>
        <taxon>Theropoda</taxon>
        <taxon>Coelurosauria</taxon>
        <taxon>Aves</taxon>
        <taxon>Neognathae</taxon>
        <taxon>Neoaves</taxon>
        <taxon>Telluraves</taxon>
        <taxon>Australaves</taxon>
        <taxon>Passeriformes</taxon>
        <taxon>Sylvioidea</taxon>
        <taxon>Leiothrichidae</taxon>
        <taxon>Leiothrix</taxon>
    </lineage>
</organism>
<reference evidence="1 2" key="1">
    <citation type="submission" date="2019-09" db="EMBL/GenBank/DDBJ databases">
        <title>Bird 10,000 Genomes (B10K) Project - Family phase.</title>
        <authorList>
            <person name="Zhang G."/>
        </authorList>
    </citation>
    <scope>NUCLEOTIDE SEQUENCE [LARGE SCALE GENOMIC DNA]</scope>
    <source>
        <strain evidence="1">B10K-DU-002-43</strain>
        <tissue evidence="1">Muscle</tissue>
    </source>
</reference>
<keyword evidence="2" id="KW-1185">Reference proteome</keyword>
<accession>A0A7L2A7D2</accession>
<feature type="non-terminal residue" evidence="1">
    <location>
        <position position="1"/>
    </location>
</feature>
<dbReference type="AlphaFoldDB" id="A0A7L2A7D2"/>